<evidence type="ECO:0000313" key="1">
    <source>
        <dbReference type="EMBL" id="ACR69732.1"/>
    </source>
</evidence>
<organism evidence="1 2">
    <name type="scientific">Edwardsiella ictaluri (strain 93-146)</name>
    <dbReference type="NCBI Taxonomy" id="634503"/>
    <lineage>
        <taxon>Bacteria</taxon>
        <taxon>Pseudomonadati</taxon>
        <taxon>Pseudomonadota</taxon>
        <taxon>Gammaproteobacteria</taxon>
        <taxon>Enterobacterales</taxon>
        <taxon>Hafniaceae</taxon>
        <taxon>Edwardsiella</taxon>
    </lineage>
</organism>
<evidence type="ECO:0000313" key="2">
    <source>
        <dbReference type="Proteomes" id="UP000001485"/>
    </source>
</evidence>
<gene>
    <name evidence="1" type="ordered locus">NT01EI_2563</name>
</gene>
<reference evidence="1 2" key="2">
    <citation type="journal article" date="2012" name="J. Bacteriol.">
        <title>Genome Sequence of Edwardsiella ictaluri 93-146, a Strain Associated with a Natural Channel Catfish Outbreak of Enteric Septicemia of Catfish.</title>
        <authorList>
            <person name="Williams M.L."/>
            <person name="Gillaspy A.F."/>
            <person name="Dyer D.W."/>
            <person name="Thune R.L."/>
            <person name="Waldbieser G.C."/>
            <person name="Schuster S.C."/>
            <person name="Gipson J."/>
            <person name="Zaitshik J."/>
            <person name="Landry C."/>
            <person name="Banes M.M."/>
            <person name="Lawrence M.L."/>
        </authorList>
    </citation>
    <scope>NUCLEOTIDE SEQUENCE [LARGE SCALE GENOMIC DNA]</scope>
    <source>
        <strain evidence="1 2">93-146</strain>
    </source>
</reference>
<dbReference type="KEGG" id="eic:NT01EI_2563"/>
<sequence length="43" mass="4589">MALALLTAAVWHMPSLSRCGGILAYGMVLWQRPPSATFSSLPS</sequence>
<proteinExistence type="predicted"/>
<dbReference type="HOGENOM" id="CLU_3232854_0_0_6"/>
<protein>
    <submittedName>
        <fullName evidence="1">Uncharacterized protein</fullName>
    </submittedName>
</protein>
<dbReference type="EMBL" id="CP001600">
    <property type="protein sequence ID" value="ACR69732.1"/>
    <property type="molecule type" value="Genomic_DNA"/>
</dbReference>
<dbReference type="AlphaFoldDB" id="C5BG09"/>
<name>C5BG09_EDWI9</name>
<reference evidence="2" key="1">
    <citation type="submission" date="2009-03" db="EMBL/GenBank/DDBJ databases">
        <title>Complete genome sequence of Edwardsiella ictaluri 93-146.</title>
        <authorList>
            <person name="Williams M.L."/>
            <person name="Gillaspy A.F."/>
            <person name="Dyer D.W."/>
            <person name="Thune R.L."/>
            <person name="Waldbieser G.C."/>
            <person name="Schuster S.C."/>
            <person name="Gipson J."/>
            <person name="Zaitshik J."/>
            <person name="Landry C."/>
            <person name="Lawrence M.L."/>
        </authorList>
    </citation>
    <scope>NUCLEOTIDE SEQUENCE [LARGE SCALE GENOMIC DNA]</scope>
    <source>
        <strain evidence="2">93-146</strain>
    </source>
</reference>
<dbReference type="Proteomes" id="UP000001485">
    <property type="component" value="Chromosome"/>
</dbReference>
<accession>C5BG09</accession>